<reference evidence="2 5" key="4">
    <citation type="submission" date="2019-12" db="EMBL/GenBank/DDBJ databases">
        <title>Multi-Generational Helicobacter saguini Isolates.</title>
        <authorList>
            <person name="Mannion A."/>
            <person name="Shen Z."/>
            <person name="Fox J.G."/>
        </authorList>
    </citation>
    <scope>NUCLEOTIDE SEQUENCE [LARGE SCALE GENOMIC DNA]</scope>
    <source>
        <strain evidence="2">16-048</strain>
        <strain evidence="5">16-048 (F4)</strain>
    </source>
</reference>
<proteinExistence type="predicted"/>
<keyword evidence="1" id="KW-0812">Transmembrane</keyword>
<reference evidence="3 4" key="2">
    <citation type="journal article" date="2016" name="Infect. Immun.">
        <title>Helicobacter saguini, a Novel Helicobacter Isolated from Cotton-Top Tamarins with Ulcerative Colitis, Has Proinflammatory Properties and Induces Typhlocolitis and Dysplasia in Gnotobiotic IL-10-/- Mice.</title>
        <authorList>
            <person name="Shen Z."/>
            <person name="Mannion A."/>
            <person name="Whary M.T."/>
            <person name="Muthupalani S."/>
            <person name="Sheh A."/>
            <person name="Feng Y."/>
            <person name="Gong G."/>
            <person name="Vandamme P."/>
            <person name="Holcombe H.R."/>
            <person name="Paster B.J."/>
            <person name="Fox J.G."/>
        </authorList>
    </citation>
    <scope>NUCLEOTIDE SEQUENCE [LARGE SCALE GENOMIC DNA]</scope>
    <source>
        <strain evidence="3 4">MIT 97-6194</strain>
    </source>
</reference>
<dbReference type="RefSeq" id="WP_138127243.1">
    <property type="nucleotide sequence ID" value="NZ_JRMP02000005.1"/>
</dbReference>
<evidence type="ECO:0000313" key="3">
    <source>
        <dbReference type="EMBL" id="TLD94776.1"/>
    </source>
</evidence>
<comment type="caution">
    <text evidence="3">The sequence shown here is derived from an EMBL/GenBank/DDBJ whole genome shotgun (WGS) entry which is preliminary data.</text>
</comment>
<keyword evidence="1" id="KW-1133">Transmembrane helix</keyword>
<protein>
    <submittedName>
        <fullName evidence="3">Uncharacterized protein</fullName>
    </submittedName>
</protein>
<gene>
    <name evidence="2" type="ORF">DCO61_11345</name>
    <name evidence="3" type="ORF">LS64_004545</name>
</gene>
<reference evidence="3" key="3">
    <citation type="submission" date="2018-04" db="EMBL/GenBank/DDBJ databases">
        <authorList>
            <person name="Sheh A."/>
            <person name="Shen Z."/>
            <person name="Mannion A.J."/>
            <person name="Fox J.G."/>
        </authorList>
    </citation>
    <scope>NUCLEOTIDE SEQUENCE</scope>
    <source>
        <strain evidence="3">MIT 97-6194</strain>
    </source>
</reference>
<name>A0A4U8T5E3_9HELI</name>
<evidence type="ECO:0000313" key="5">
    <source>
        <dbReference type="Proteomes" id="UP000477070"/>
    </source>
</evidence>
<organism evidence="3 4">
    <name type="scientific">Helicobacter saguini</name>
    <dbReference type="NCBI Taxonomy" id="1548018"/>
    <lineage>
        <taxon>Bacteria</taxon>
        <taxon>Pseudomonadati</taxon>
        <taxon>Campylobacterota</taxon>
        <taxon>Epsilonproteobacteria</taxon>
        <taxon>Campylobacterales</taxon>
        <taxon>Helicobacteraceae</taxon>
        <taxon>Helicobacter</taxon>
    </lineage>
</organism>
<accession>A0A4U8T5E3</accession>
<dbReference type="Proteomes" id="UP000477070">
    <property type="component" value="Unassembled WGS sequence"/>
</dbReference>
<evidence type="ECO:0000313" key="2">
    <source>
        <dbReference type="EMBL" id="MWV70568.1"/>
    </source>
</evidence>
<evidence type="ECO:0000256" key="1">
    <source>
        <dbReference type="SAM" id="Phobius"/>
    </source>
</evidence>
<sequence>MVSTTVSNVVLSDSEIFTNKNLQNSKIYRLDVLTTAQHDTFLNKILTLWNLFIMAFISDLGFVI</sequence>
<keyword evidence="4" id="KW-1185">Reference proteome</keyword>
<dbReference type="Proteomes" id="UP000029714">
    <property type="component" value="Unassembled WGS sequence"/>
</dbReference>
<evidence type="ECO:0000313" key="4">
    <source>
        <dbReference type="Proteomes" id="UP000029714"/>
    </source>
</evidence>
<keyword evidence="1" id="KW-0472">Membrane</keyword>
<dbReference type="EMBL" id="JRMP02000005">
    <property type="protein sequence ID" value="TLD94776.1"/>
    <property type="molecule type" value="Genomic_DNA"/>
</dbReference>
<dbReference type="AlphaFoldDB" id="A0A4U8T5E3"/>
<reference evidence="3 4" key="1">
    <citation type="journal article" date="2014" name="Genome Announc.">
        <title>Draft genome sequences of eight enterohepatic helicobacter species isolated from both laboratory and wild rodents.</title>
        <authorList>
            <person name="Sheh A."/>
            <person name="Shen Z."/>
            <person name="Fox J.G."/>
        </authorList>
    </citation>
    <scope>NUCLEOTIDE SEQUENCE [LARGE SCALE GENOMIC DNA]</scope>
    <source>
        <strain evidence="3 4">MIT 97-6194</strain>
    </source>
</reference>
<feature type="transmembrane region" description="Helical" evidence="1">
    <location>
        <begin position="45"/>
        <end position="63"/>
    </location>
</feature>
<dbReference type="EMBL" id="QBIU01000002">
    <property type="protein sequence ID" value="MWV70568.1"/>
    <property type="molecule type" value="Genomic_DNA"/>
</dbReference>